<evidence type="ECO:0000259" key="7">
    <source>
        <dbReference type="Pfam" id="PF19044"/>
    </source>
</evidence>
<dbReference type="Gene3D" id="1.10.8.730">
    <property type="match status" value="1"/>
</dbReference>
<sequence length="813" mass="91031">MVNSLRSKQMTYGSHARREKGVAAHIPYTRHVTENVLGTRDGLLLSIIRLEGYCFETADMALINNKLENRNTILRGLGSSRYAICGHLIRRRIRPELEGRFENRFAAELDRRYVAGLQQRQMFVNDLYVTIVRRPLQGQIGMFEAMLRRLRPARRRLAEDLAGDRDLRELQELTLTVCEVLQDYQGRVLGITERRSGEYFSEPLEFLVQILNGLEPTEMRLPRMPLNAALAMKRIHVGRNALEFVGAFPPTDSRLAAMLSIREYPPYTGPMLLDGLLKIPGEFVVSQSFAVVERSAAQGQIERVARQTAMADAAGSAVTEQLTSARNELLVSRSIFGQHHLSVMCLGSDKESLGQCIRAVGTALTEQSILWVREDLNCEPAFWAQLPGNFGYVARSGIISSKNFAGFMSLHNFPSGRRSGNHWGSAVSLLETTSQTAYFFNFHVRDLGNFTVVGPSGSGKTVALSFLMAQSQRIRPKPRCVFFDKDRGAEIFVRALGGNYRVLQSGASTGFNPLHLPNTGANREFLFQLFSLMLRRPDGLPLVAFEEAILRDAIQHVLQAGKEGRTLSAFALLLRGRTRASYDDLQARLEKWLRSDQLGWIFNNAEDDFSWSDITGFDMTQILDVPLIRSVVLMYVFHRLNEQLDGNPVLIFLDEGWRLLEDDVFAAFIQDKMKTIRKFNGIIGFGTQSASDIVRSDIANTIIEQSATNLFFPNPKADFASHATAFGLSAREVEWIKTSDPSSRSFLIKHGQESVVARLRLAIGDDILKVLSGRASSIAEVERLRAELGDDPDKWLPVFCPSLKAMNLSGDTA</sequence>
<evidence type="ECO:0000259" key="6">
    <source>
        <dbReference type="Pfam" id="PF03135"/>
    </source>
</evidence>
<evidence type="ECO:0000256" key="3">
    <source>
        <dbReference type="ARBA" id="ARBA00022840"/>
    </source>
</evidence>
<feature type="domain" description="CagE TrbE VirB component of type IV transporter system central" evidence="6">
    <location>
        <begin position="189"/>
        <end position="395"/>
    </location>
</feature>
<dbReference type="EMBL" id="JBHGPK010000035">
    <property type="protein sequence ID" value="MFC2254518.1"/>
    <property type="molecule type" value="Genomic_DNA"/>
</dbReference>
<evidence type="ECO:0000256" key="1">
    <source>
        <dbReference type="ARBA" id="ARBA00006512"/>
    </source>
</evidence>
<dbReference type="Gene3D" id="3.40.50.300">
    <property type="entry name" value="P-loop containing nucleotide triphosphate hydrolases"/>
    <property type="match status" value="1"/>
</dbReference>
<dbReference type="InterPro" id="IPR018145">
    <property type="entry name" value="CagE_TrbE_VirB_cntrl_dom"/>
</dbReference>
<gene>
    <name evidence="8" type="ORF">ACETRX_33205</name>
</gene>
<keyword evidence="4" id="KW-0843">Virulence</keyword>
<feature type="domain" description="TraG P-loop" evidence="7">
    <location>
        <begin position="589"/>
        <end position="732"/>
    </location>
</feature>
<dbReference type="Pfam" id="PF03135">
    <property type="entry name" value="CagE_TrbE_VirB"/>
    <property type="match status" value="1"/>
</dbReference>
<evidence type="ECO:0000256" key="5">
    <source>
        <dbReference type="ARBA" id="ARBA00023635"/>
    </source>
</evidence>
<keyword evidence="3" id="KW-0067">ATP-binding</keyword>
<evidence type="ECO:0000256" key="4">
    <source>
        <dbReference type="ARBA" id="ARBA00023026"/>
    </source>
</evidence>
<dbReference type="InterPro" id="IPR004346">
    <property type="entry name" value="CagE_TrbE_VirB"/>
</dbReference>
<evidence type="ECO:0000313" key="9">
    <source>
        <dbReference type="Proteomes" id="UP001595190"/>
    </source>
</evidence>
<dbReference type="InterPro" id="IPR043964">
    <property type="entry name" value="P-loop_TraG"/>
</dbReference>
<protein>
    <recommendedName>
        <fullName evidence="5">Type IV secretion system protein virB4</fullName>
    </recommendedName>
</protein>
<proteinExistence type="inferred from homology"/>
<dbReference type="InterPro" id="IPR051162">
    <property type="entry name" value="T4SS_component"/>
</dbReference>
<dbReference type="Proteomes" id="UP001595190">
    <property type="component" value="Unassembled WGS sequence"/>
</dbReference>
<dbReference type="SUPFAM" id="SSF52540">
    <property type="entry name" value="P-loop containing nucleoside triphosphate hydrolases"/>
    <property type="match status" value="1"/>
</dbReference>
<keyword evidence="2" id="KW-0547">Nucleotide-binding</keyword>
<dbReference type="RefSeq" id="WP_394315194.1">
    <property type="nucleotide sequence ID" value="NZ_JBHGPK010000035.1"/>
</dbReference>
<comment type="caution">
    <text evidence="8">The sequence shown here is derived from an EMBL/GenBank/DDBJ whole genome shotgun (WGS) entry which is preliminary data.</text>
</comment>
<dbReference type="CDD" id="cd01127">
    <property type="entry name" value="TrwB_TraG_TraD_VirD4"/>
    <property type="match status" value="1"/>
</dbReference>
<accession>A0ABV6ZQR5</accession>
<dbReference type="PANTHER" id="PTHR30121">
    <property type="entry name" value="UNCHARACTERIZED PROTEIN YJGR-RELATED"/>
    <property type="match status" value="1"/>
</dbReference>
<dbReference type="Pfam" id="PF19044">
    <property type="entry name" value="P-loop_TraG"/>
    <property type="match status" value="1"/>
</dbReference>
<organism evidence="8 9">
    <name type="scientific">Labrys neptuniae</name>
    <dbReference type="NCBI Taxonomy" id="376174"/>
    <lineage>
        <taxon>Bacteria</taxon>
        <taxon>Pseudomonadati</taxon>
        <taxon>Pseudomonadota</taxon>
        <taxon>Alphaproteobacteria</taxon>
        <taxon>Hyphomicrobiales</taxon>
        <taxon>Xanthobacteraceae</taxon>
        <taxon>Labrys</taxon>
    </lineage>
</organism>
<evidence type="ECO:0000313" key="8">
    <source>
        <dbReference type="EMBL" id="MFC2254518.1"/>
    </source>
</evidence>
<evidence type="ECO:0000256" key="2">
    <source>
        <dbReference type="ARBA" id="ARBA00022741"/>
    </source>
</evidence>
<reference evidence="8 9" key="1">
    <citation type="submission" date="2024-09" db="EMBL/GenBank/DDBJ databases">
        <title>Description of Labrys sedimenti sp. nov., isolated from a diclofenac-degrading enrichment culture, and genome-based reclassification of Labrys portucalensis as a later heterotypic synonym of Labrys neptuniae.</title>
        <authorList>
            <person name="Tancsics A."/>
            <person name="Csepanyi A."/>
        </authorList>
    </citation>
    <scope>NUCLEOTIDE SEQUENCE [LARGE SCALE GENOMIC DNA]</scope>
    <source>
        <strain evidence="8 9">LMG 23412</strain>
    </source>
</reference>
<dbReference type="PANTHER" id="PTHR30121:SF12">
    <property type="entry name" value="TYPE IV SECRETION SYSTEM PROTEIN CAGE"/>
    <property type="match status" value="1"/>
</dbReference>
<dbReference type="InterPro" id="IPR027417">
    <property type="entry name" value="P-loop_NTPase"/>
</dbReference>
<dbReference type="NCBIfam" id="TIGR00929">
    <property type="entry name" value="VirB4_CagE"/>
    <property type="match status" value="1"/>
</dbReference>
<name>A0ABV6ZQR5_9HYPH</name>
<comment type="similarity">
    <text evidence="1">Belongs to the TrbE/VirB4 family.</text>
</comment>